<dbReference type="GO" id="GO:0034605">
    <property type="term" value="P:cellular response to heat"/>
    <property type="evidence" value="ECO:0007669"/>
    <property type="project" value="TreeGrafter"/>
</dbReference>
<evidence type="ECO:0000313" key="6">
    <source>
        <dbReference type="EMBL" id="HDR46829.1"/>
    </source>
</evidence>
<dbReference type="PANTHER" id="PTHR11638:SF18">
    <property type="entry name" value="HEAT SHOCK PROTEIN 104"/>
    <property type="match status" value="1"/>
</dbReference>
<keyword evidence="2" id="KW-0067">ATP-binding</keyword>
<dbReference type="GO" id="GO:0016887">
    <property type="term" value="F:ATP hydrolysis activity"/>
    <property type="evidence" value="ECO:0007669"/>
    <property type="project" value="TreeGrafter"/>
</dbReference>
<evidence type="ECO:0000259" key="5">
    <source>
        <dbReference type="PROSITE" id="PS51903"/>
    </source>
</evidence>
<feature type="coiled-coil region" evidence="4">
    <location>
        <begin position="87"/>
        <end position="114"/>
    </location>
</feature>
<evidence type="ECO:0000256" key="4">
    <source>
        <dbReference type="SAM" id="Coils"/>
    </source>
</evidence>
<accession>A0A831LHD0</accession>
<dbReference type="PANTHER" id="PTHR11638">
    <property type="entry name" value="ATP-DEPENDENT CLP PROTEASE"/>
    <property type="match status" value="1"/>
</dbReference>
<dbReference type="SUPFAM" id="SSF81923">
    <property type="entry name" value="Double Clp-N motif"/>
    <property type="match status" value="1"/>
</dbReference>
<evidence type="ECO:0000256" key="2">
    <source>
        <dbReference type="ARBA" id="ARBA00022840"/>
    </source>
</evidence>
<dbReference type="AlphaFoldDB" id="A0A831LHD0"/>
<feature type="domain" description="Clp R" evidence="5">
    <location>
        <begin position="3"/>
        <end position="151"/>
    </location>
</feature>
<proteinExistence type="predicted"/>
<dbReference type="CDD" id="cd00009">
    <property type="entry name" value="AAA"/>
    <property type="match status" value="1"/>
</dbReference>
<dbReference type="InterPro" id="IPR027417">
    <property type="entry name" value="P-loop_NTPase"/>
</dbReference>
<dbReference type="PROSITE" id="PS51903">
    <property type="entry name" value="CLP_R"/>
    <property type="match status" value="1"/>
</dbReference>
<dbReference type="GO" id="GO:0005737">
    <property type="term" value="C:cytoplasm"/>
    <property type="evidence" value="ECO:0007669"/>
    <property type="project" value="TreeGrafter"/>
</dbReference>
<keyword evidence="1" id="KW-0547">Nucleotide-binding</keyword>
<evidence type="ECO:0000256" key="3">
    <source>
        <dbReference type="PROSITE-ProRule" id="PRU01251"/>
    </source>
</evidence>
<protein>
    <submittedName>
        <fullName evidence="6">Type VI secretion system ATPase TssH</fullName>
    </submittedName>
</protein>
<dbReference type="Pfam" id="PF02861">
    <property type="entry name" value="Clp_N"/>
    <property type="match status" value="1"/>
</dbReference>
<gene>
    <name evidence="6" type="ORF">ENN94_03915</name>
</gene>
<evidence type="ECO:0000256" key="1">
    <source>
        <dbReference type="ARBA" id="ARBA00022741"/>
    </source>
</evidence>
<feature type="non-terminal residue" evidence="6">
    <location>
        <position position="250"/>
    </location>
</feature>
<reference evidence="6" key="1">
    <citation type="journal article" date="2020" name="mSystems">
        <title>Genome- and Community-Level Interaction Insights into Carbon Utilization and Element Cycling Functions of Hydrothermarchaeota in Hydrothermal Sediment.</title>
        <authorList>
            <person name="Zhou Z."/>
            <person name="Liu Y."/>
            <person name="Xu W."/>
            <person name="Pan J."/>
            <person name="Luo Z.H."/>
            <person name="Li M."/>
        </authorList>
    </citation>
    <scope>NUCLEOTIDE SEQUENCE [LARGE SCALE GENOMIC DNA]</scope>
    <source>
        <strain evidence="6">SpSt-1220</strain>
    </source>
</reference>
<dbReference type="Gene3D" id="1.10.1780.10">
    <property type="entry name" value="Clp, N-terminal domain"/>
    <property type="match status" value="1"/>
</dbReference>
<organism evidence="6">
    <name type="scientific">Geoalkalibacter subterraneus</name>
    <dbReference type="NCBI Taxonomy" id="483547"/>
    <lineage>
        <taxon>Bacteria</taxon>
        <taxon>Pseudomonadati</taxon>
        <taxon>Thermodesulfobacteriota</taxon>
        <taxon>Desulfuromonadia</taxon>
        <taxon>Desulfuromonadales</taxon>
        <taxon>Geoalkalibacteraceae</taxon>
        <taxon>Geoalkalibacter</taxon>
    </lineage>
</organism>
<dbReference type="EMBL" id="DSDO01000274">
    <property type="protein sequence ID" value="HDR46829.1"/>
    <property type="molecule type" value="Genomic_DNA"/>
</dbReference>
<comment type="caution">
    <text evidence="6">The sequence shown here is derived from an EMBL/GenBank/DDBJ whole genome shotgun (WGS) entry which is preliminary data.</text>
</comment>
<keyword evidence="4" id="KW-0175">Coiled coil</keyword>
<dbReference type="InterPro" id="IPR004176">
    <property type="entry name" value="Clp_R_N"/>
</dbReference>
<name>A0A831LHD0_9BACT</name>
<dbReference type="Gene3D" id="3.40.50.300">
    <property type="entry name" value="P-loop containing nucleotide triphosphate hydrolases"/>
    <property type="match status" value="1"/>
</dbReference>
<dbReference type="InterPro" id="IPR050130">
    <property type="entry name" value="ClpA_ClpB"/>
</dbReference>
<dbReference type="InterPro" id="IPR036628">
    <property type="entry name" value="Clp_N_dom_sf"/>
</dbReference>
<dbReference type="SUPFAM" id="SSF52540">
    <property type="entry name" value="P-loop containing nucleoside triphosphate hydrolases"/>
    <property type="match status" value="1"/>
</dbReference>
<dbReference type="GO" id="GO:0005524">
    <property type="term" value="F:ATP binding"/>
    <property type="evidence" value="ECO:0007669"/>
    <property type="project" value="UniProtKB-KW"/>
</dbReference>
<sequence>MDFNKLTSKTQEALQQAQNKALTHGHIEVDGEHLLAALLEQEGGLIARLLTKMDVPVASFAAEVKKELERRPSVSGPGVEAGKIYVTQRFNRILIKAEEEAKRLKDDYVSVEHIALAMAEEGSSTPAGKIFKQFNISRDRLLQALTSIRGHQRVTSTDPEGTYEALQKYGLDLVEEVQKGKLDPVIGRDGEIRRVIRILSRKTKNNPVLIGEPGVGKTAIVEGLAQRIVRGDVPEGLKDKTIFALDMGSL</sequence>
<dbReference type="Proteomes" id="UP000886162">
    <property type="component" value="Unassembled WGS sequence"/>
</dbReference>
<keyword evidence="3" id="KW-0677">Repeat</keyword>